<feature type="compositionally biased region" description="Basic and acidic residues" evidence="1">
    <location>
        <begin position="1"/>
        <end position="12"/>
    </location>
</feature>
<evidence type="ECO:0000313" key="3">
    <source>
        <dbReference type="Proteomes" id="UP000828251"/>
    </source>
</evidence>
<comment type="caution">
    <text evidence="2">The sequence shown here is derived from an EMBL/GenBank/DDBJ whole genome shotgun (WGS) entry which is preliminary data.</text>
</comment>
<proteinExistence type="predicted"/>
<organism evidence="2 3">
    <name type="scientific">Gossypium stocksii</name>
    <dbReference type="NCBI Taxonomy" id="47602"/>
    <lineage>
        <taxon>Eukaryota</taxon>
        <taxon>Viridiplantae</taxon>
        <taxon>Streptophyta</taxon>
        <taxon>Embryophyta</taxon>
        <taxon>Tracheophyta</taxon>
        <taxon>Spermatophyta</taxon>
        <taxon>Magnoliopsida</taxon>
        <taxon>eudicotyledons</taxon>
        <taxon>Gunneridae</taxon>
        <taxon>Pentapetalae</taxon>
        <taxon>rosids</taxon>
        <taxon>malvids</taxon>
        <taxon>Malvales</taxon>
        <taxon>Malvaceae</taxon>
        <taxon>Malvoideae</taxon>
        <taxon>Gossypium</taxon>
    </lineage>
</organism>
<accession>A0A9D3UL00</accession>
<dbReference type="AlphaFoldDB" id="A0A9D3UL00"/>
<protein>
    <submittedName>
        <fullName evidence="2">Uncharacterized protein</fullName>
    </submittedName>
</protein>
<dbReference type="Proteomes" id="UP000828251">
    <property type="component" value="Unassembled WGS sequence"/>
</dbReference>
<feature type="region of interest" description="Disordered" evidence="1">
    <location>
        <begin position="1"/>
        <end position="53"/>
    </location>
</feature>
<feature type="compositionally biased region" description="Polar residues" evidence="1">
    <location>
        <begin position="13"/>
        <end position="26"/>
    </location>
</feature>
<gene>
    <name evidence="2" type="ORF">J1N35_037969</name>
</gene>
<reference evidence="2 3" key="1">
    <citation type="journal article" date="2021" name="Plant Biotechnol. J.">
        <title>Multi-omics assisted identification of the key and species-specific regulatory components of drought-tolerant mechanisms in Gossypium stocksii.</title>
        <authorList>
            <person name="Yu D."/>
            <person name="Ke L."/>
            <person name="Zhang D."/>
            <person name="Wu Y."/>
            <person name="Sun Y."/>
            <person name="Mei J."/>
            <person name="Sun J."/>
            <person name="Sun Y."/>
        </authorList>
    </citation>
    <scope>NUCLEOTIDE SEQUENCE [LARGE SCALE GENOMIC DNA]</scope>
    <source>
        <strain evidence="3">cv. E1</strain>
        <tissue evidence="2">Leaf</tissue>
    </source>
</reference>
<evidence type="ECO:0000313" key="2">
    <source>
        <dbReference type="EMBL" id="KAH1047185.1"/>
    </source>
</evidence>
<sequence length="90" mass="9815">MHNNENKGEKSESSLGAQSQSCSTMNPGEVNIESSVKDEKDGTLENISDPLPIGECQNVTTLIAVADKEDVEKLEYEEKQDAGVTELKKM</sequence>
<evidence type="ECO:0000256" key="1">
    <source>
        <dbReference type="SAM" id="MobiDB-lite"/>
    </source>
</evidence>
<dbReference type="EMBL" id="JAIQCV010000011">
    <property type="protein sequence ID" value="KAH1047185.1"/>
    <property type="molecule type" value="Genomic_DNA"/>
</dbReference>
<name>A0A9D3UL00_9ROSI</name>
<keyword evidence="3" id="KW-1185">Reference proteome</keyword>